<comment type="subcellular location">
    <subcellularLocation>
        <location evidence="1">Cell membrane</location>
        <topology evidence="1">Multi-pass membrane protein</topology>
    </subcellularLocation>
</comment>
<dbReference type="Pfam" id="PF02653">
    <property type="entry name" value="BPD_transp_2"/>
    <property type="match status" value="1"/>
</dbReference>
<dbReference type="CDD" id="cd06580">
    <property type="entry name" value="TM_PBP1_transp_TpRbsC_like"/>
    <property type="match status" value="1"/>
</dbReference>
<dbReference type="PANTHER" id="PTHR43370:SF1">
    <property type="entry name" value="GUANOSINE ABC TRANSPORTER PERMEASE PROTEIN NUPQ"/>
    <property type="match status" value="1"/>
</dbReference>
<dbReference type="GO" id="GO:0022857">
    <property type="term" value="F:transmembrane transporter activity"/>
    <property type="evidence" value="ECO:0007669"/>
    <property type="project" value="InterPro"/>
</dbReference>
<dbReference type="PANTHER" id="PTHR43370">
    <property type="entry name" value="SUGAR ABC TRANSPORTER INTEGRAL MEMBRANE PROTEIN-RELATED"/>
    <property type="match status" value="1"/>
</dbReference>
<dbReference type="GO" id="GO:0005886">
    <property type="term" value="C:plasma membrane"/>
    <property type="evidence" value="ECO:0007669"/>
    <property type="project" value="UniProtKB-SubCell"/>
</dbReference>
<reference evidence="7 8" key="1">
    <citation type="submission" date="2019-02" db="EMBL/GenBank/DDBJ databases">
        <authorList>
            <person name="Fomenkov A."/>
            <person name="Dubinina G."/>
            <person name="Grabovich M."/>
            <person name="Vincze T."/>
            <person name="Roberts R.J."/>
        </authorList>
    </citation>
    <scope>NUCLEOTIDE SEQUENCE [LARGE SCALE GENOMIC DNA]</scope>
    <source>
        <strain evidence="7 8">P</strain>
    </source>
</reference>
<protein>
    <submittedName>
        <fullName evidence="7">ABC transporter permease</fullName>
    </submittedName>
</protein>
<dbReference type="AlphaFoldDB" id="A0A5C1QEF3"/>
<evidence type="ECO:0000256" key="2">
    <source>
        <dbReference type="ARBA" id="ARBA00022475"/>
    </source>
</evidence>
<evidence type="ECO:0000313" key="7">
    <source>
        <dbReference type="EMBL" id="QEN05026.1"/>
    </source>
</evidence>
<dbReference type="OrthoDB" id="370051at2"/>
<evidence type="ECO:0000256" key="1">
    <source>
        <dbReference type="ARBA" id="ARBA00004651"/>
    </source>
</evidence>
<keyword evidence="8" id="KW-1185">Reference proteome</keyword>
<accession>A0A5C1QEF3</accession>
<evidence type="ECO:0000313" key="8">
    <source>
        <dbReference type="Proteomes" id="UP000323824"/>
    </source>
</evidence>
<reference evidence="7 8" key="2">
    <citation type="submission" date="2019-09" db="EMBL/GenBank/DDBJ databases">
        <title>Complete Genome Sequence and Methylome Analysis of free living Spirochaetas.</title>
        <authorList>
            <person name="Leshcheva N."/>
            <person name="Mikheeva N."/>
        </authorList>
    </citation>
    <scope>NUCLEOTIDE SEQUENCE [LARGE SCALE GENOMIC DNA]</scope>
    <source>
        <strain evidence="7 8">P</strain>
    </source>
</reference>
<evidence type="ECO:0000256" key="4">
    <source>
        <dbReference type="ARBA" id="ARBA00022989"/>
    </source>
</evidence>
<dbReference type="Proteomes" id="UP000323824">
    <property type="component" value="Chromosome"/>
</dbReference>
<evidence type="ECO:0000256" key="3">
    <source>
        <dbReference type="ARBA" id="ARBA00022692"/>
    </source>
</evidence>
<feature type="transmembrane region" description="Helical" evidence="6">
    <location>
        <begin position="240"/>
        <end position="259"/>
    </location>
</feature>
<keyword evidence="2" id="KW-1003">Cell membrane</keyword>
<sequence length="268" mass="29498">MDFLQTMAPFLLASIGGLYTEYSGTTNVAIEGYMTMGAFLFITITKVTGSFYLGVFLALSIITVLGFLHGFLTIKLKANPIITGLAVNMGFFGIISALAYKIFRTKGVILLENSREFDTNSIILLSLLIPFLTIFIMKHTRFGLRLKVRGLSKKTLIYSNINPDFYRTTAVIVSGLFSGIAGIFLGMELRSFIPNISAGRGWISLVIIYLGRKNPIGILLGCILFSVTQMLSNFGQSQDIPSDLILASPYIFTLIALILTSKSQKQRD</sequence>
<feature type="transmembrane region" description="Helical" evidence="6">
    <location>
        <begin position="51"/>
        <end position="74"/>
    </location>
</feature>
<dbReference type="KEGG" id="sper:EW093_09990"/>
<evidence type="ECO:0000256" key="5">
    <source>
        <dbReference type="ARBA" id="ARBA00023136"/>
    </source>
</evidence>
<dbReference type="EMBL" id="CP035807">
    <property type="protein sequence ID" value="QEN05026.1"/>
    <property type="molecule type" value="Genomic_DNA"/>
</dbReference>
<feature type="transmembrane region" description="Helical" evidence="6">
    <location>
        <begin position="217"/>
        <end position="234"/>
    </location>
</feature>
<proteinExistence type="predicted"/>
<name>A0A5C1QEF3_9SPIO</name>
<feature type="transmembrane region" description="Helical" evidence="6">
    <location>
        <begin position="165"/>
        <end position="186"/>
    </location>
</feature>
<keyword evidence="3 6" id="KW-0812">Transmembrane</keyword>
<evidence type="ECO:0000256" key="6">
    <source>
        <dbReference type="SAM" id="Phobius"/>
    </source>
</evidence>
<gene>
    <name evidence="7" type="ORF">EW093_09990</name>
</gene>
<dbReference type="RefSeq" id="WP_149568267.1">
    <property type="nucleotide sequence ID" value="NZ_CP035807.1"/>
</dbReference>
<feature type="transmembrane region" description="Helical" evidence="6">
    <location>
        <begin position="81"/>
        <end position="102"/>
    </location>
</feature>
<dbReference type="InterPro" id="IPR001851">
    <property type="entry name" value="ABC_transp_permease"/>
</dbReference>
<feature type="transmembrane region" description="Helical" evidence="6">
    <location>
        <begin position="122"/>
        <end position="144"/>
    </location>
</feature>
<keyword evidence="4 6" id="KW-1133">Transmembrane helix</keyword>
<organism evidence="7 8">
    <name type="scientific">Thiospirochaeta perfilievii</name>
    <dbReference type="NCBI Taxonomy" id="252967"/>
    <lineage>
        <taxon>Bacteria</taxon>
        <taxon>Pseudomonadati</taxon>
        <taxon>Spirochaetota</taxon>
        <taxon>Spirochaetia</taxon>
        <taxon>Spirochaetales</taxon>
        <taxon>Spirochaetaceae</taxon>
        <taxon>Thiospirochaeta</taxon>
    </lineage>
</organism>
<keyword evidence="5 6" id="KW-0472">Membrane</keyword>